<dbReference type="CDD" id="cd01670">
    <property type="entry name" value="Death"/>
    <property type="match status" value="1"/>
</dbReference>
<feature type="region of interest" description="Disordered" evidence="12">
    <location>
        <begin position="178"/>
        <end position="201"/>
    </location>
</feature>
<dbReference type="GO" id="GO:0006915">
    <property type="term" value="P:apoptotic process"/>
    <property type="evidence" value="ECO:0007669"/>
    <property type="project" value="UniProtKB-KW"/>
</dbReference>
<evidence type="ECO:0000256" key="7">
    <source>
        <dbReference type="ARBA" id="ARBA00023136"/>
    </source>
</evidence>
<evidence type="ECO:0000259" key="14">
    <source>
        <dbReference type="PROSITE" id="PS50017"/>
    </source>
</evidence>
<evidence type="ECO:0000256" key="13">
    <source>
        <dbReference type="SAM" id="Phobius"/>
    </source>
</evidence>
<evidence type="ECO:0000256" key="6">
    <source>
        <dbReference type="ARBA" id="ARBA00022989"/>
    </source>
</evidence>
<dbReference type="GO" id="GO:0005886">
    <property type="term" value="C:plasma membrane"/>
    <property type="evidence" value="ECO:0007669"/>
    <property type="project" value="TreeGrafter"/>
</dbReference>
<dbReference type="OrthoDB" id="6152367at2759"/>
<dbReference type="PROSITE" id="PS50017">
    <property type="entry name" value="DEATH_DOMAIN"/>
    <property type="match status" value="1"/>
</dbReference>
<dbReference type="InterPro" id="IPR000488">
    <property type="entry name" value="Death_dom"/>
</dbReference>
<keyword evidence="3" id="KW-0053">Apoptosis</keyword>
<evidence type="ECO:0000313" key="16">
    <source>
        <dbReference type="EMBL" id="CAC5393065.1"/>
    </source>
</evidence>
<dbReference type="PANTHER" id="PTHR12120">
    <property type="entry name" value="TNFR-CYS DOMAIN-CONTAINING PROTEIN"/>
    <property type="match status" value="1"/>
</dbReference>
<comment type="subcellular location">
    <subcellularLocation>
        <location evidence="1">Membrane</location>
        <topology evidence="1">Single-pass membrane protein</topology>
    </subcellularLocation>
</comment>
<dbReference type="GO" id="GO:0046330">
    <property type="term" value="P:positive regulation of JNK cascade"/>
    <property type="evidence" value="ECO:0007669"/>
    <property type="project" value="InterPro"/>
</dbReference>
<dbReference type="InterPro" id="IPR011029">
    <property type="entry name" value="DEATH-like_dom_sf"/>
</dbReference>
<feature type="repeat" description="TNFR-Cys" evidence="11">
    <location>
        <begin position="62"/>
        <end position="102"/>
    </location>
</feature>
<dbReference type="AlphaFoldDB" id="A0A6J8C9J0"/>
<dbReference type="SUPFAM" id="SSF47986">
    <property type="entry name" value="DEATH domain"/>
    <property type="match status" value="1"/>
</dbReference>
<keyword evidence="5" id="KW-0677">Repeat</keyword>
<dbReference type="Gene3D" id="2.10.50.10">
    <property type="entry name" value="Tumor Necrosis Factor Receptor, subunit A, domain 2"/>
    <property type="match status" value="1"/>
</dbReference>
<evidence type="ECO:0000256" key="2">
    <source>
        <dbReference type="ARBA" id="ARBA00022692"/>
    </source>
</evidence>
<proteinExistence type="predicted"/>
<evidence type="ECO:0000256" key="4">
    <source>
        <dbReference type="ARBA" id="ARBA00022729"/>
    </source>
</evidence>
<keyword evidence="2 13" id="KW-0812">Transmembrane</keyword>
<keyword evidence="17" id="KW-1185">Reference proteome</keyword>
<protein>
    <submittedName>
        <fullName evidence="16">Uncharacterized protein</fullName>
    </submittedName>
</protein>
<keyword evidence="6 13" id="KW-1133">Transmembrane helix</keyword>
<dbReference type="Proteomes" id="UP000507470">
    <property type="component" value="Unassembled WGS sequence"/>
</dbReference>
<feature type="domain" description="TNFR-Cys" evidence="15">
    <location>
        <begin position="62"/>
        <end position="102"/>
    </location>
</feature>
<comment type="caution">
    <text evidence="11">Lacks conserved residue(s) required for the propagation of feature annotation.</text>
</comment>
<evidence type="ECO:0000256" key="9">
    <source>
        <dbReference type="ARBA" id="ARBA00023170"/>
    </source>
</evidence>
<evidence type="ECO:0000256" key="10">
    <source>
        <dbReference type="ARBA" id="ARBA00023180"/>
    </source>
</evidence>
<dbReference type="InterPro" id="IPR047526">
    <property type="entry name" value="TNR19/27/EDAR"/>
</dbReference>
<evidence type="ECO:0000313" key="17">
    <source>
        <dbReference type="Proteomes" id="UP000507470"/>
    </source>
</evidence>
<dbReference type="CDD" id="cd00185">
    <property type="entry name" value="TNFRSF"/>
    <property type="match status" value="1"/>
</dbReference>
<dbReference type="Gene3D" id="1.10.533.10">
    <property type="entry name" value="Death Domain, Fas"/>
    <property type="match status" value="1"/>
</dbReference>
<evidence type="ECO:0000256" key="11">
    <source>
        <dbReference type="PROSITE-ProRule" id="PRU00206"/>
    </source>
</evidence>
<evidence type="ECO:0000256" key="12">
    <source>
        <dbReference type="SAM" id="MobiDB-lite"/>
    </source>
</evidence>
<evidence type="ECO:0000259" key="15">
    <source>
        <dbReference type="PROSITE" id="PS50050"/>
    </source>
</evidence>
<sequence length="325" mass="36605">MPPTHGEITYCNYIQHEHYVRQGDFCKTCDQCFPGLGLAPFTERQFEIDLIHGALGCLHCIQCPPGFYSNDLSFEECLRCTDCRMKGVYETQNCTSKQDTVCGKIKLKSTIHDGIHGNNSRQQIHLTPIICISVVCGVLAVLLAIVVYRHLRRKRRNARNQNEETKSAISKGLLAAESSGNSSLSSSKTTDSTFLSSSQETVETDGDENIFNSKSIVDSFIESHDCTIEVSEAHARIISKHIAVNSIFYDIGINLGIPDNDIKIIIENNKSDVKSQAYETLLKWKHLKASDATMLRFIDTVQRLKLQKVAKQFCNTYDEMIRPFR</sequence>
<name>A0A6J8C9J0_MYTCO</name>
<evidence type="ECO:0000256" key="3">
    <source>
        <dbReference type="ARBA" id="ARBA00022703"/>
    </source>
</evidence>
<dbReference type="PANTHER" id="PTHR12120:SF10">
    <property type="entry name" value="TNFR-CYS DOMAIN-CONTAINING PROTEIN"/>
    <property type="match status" value="1"/>
</dbReference>
<reference evidence="16 17" key="1">
    <citation type="submission" date="2020-06" db="EMBL/GenBank/DDBJ databases">
        <authorList>
            <person name="Li R."/>
            <person name="Bekaert M."/>
        </authorList>
    </citation>
    <scope>NUCLEOTIDE SEQUENCE [LARGE SCALE GENOMIC DNA]</scope>
    <source>
        <strain evidence="17">wild</strain>
    </source>
</reference>
<gene>
    <name evidence="16" type="ORF">MCOR_27957</name>
</gene>
<keyword evidence="7 13" id="KW-0472">Membrane</keyword>
<dbReference type="GO" id="GO:0007165">
    <property type="term" value="P:signal transduction"/>
    <property type="evidence" value="ECO:0007669"/>
    <property type="project" value="InterPro"/>
</dbReference>
<dbReference type="Pfam" id="PF00020">
    <property type="entry name" value="TNFR_c6"/>
    <property type="match status" value="1"/>
</dbReference>
<dbReference type="EMBL" id="CACVKT020005120">
    <property type="protein sequence ID" value="CAC5393065.1"/>
    <property type="molecule type" value="Genomic_DNA"/>
</dbReference>
<evidence type="ECO:0000256" key="5">
    <source>
        <dbReference type="ARBA" id="ARBA00022737"/>
    </source>
</evidence>
<feature type="transmembrane region" description="Helical" evidence="13">
    <location>
        <begin position="126"/>
        <end position="148"/>
    </location>
</feature>
<dbReference type="InterPro" id="IPR001368">
    <property type="entry name" value="TNFR/NGFR_Cys_rich_reg"/>
</dbReference>
<dbReference type="GO" id="GO:0038023">
    <property type="term" value="F:signaling receptor activity"/>
    <property type="evidence" value="ECO:0007669"/>
    <property type="project" value="InterPro"/>
</dbReference>
<organism evidence="16 17">
    <name type="scientific">Mytilus coruscus</name>
    <name type="common">Sea mussel</name>
    <dbReference type="NCBI Taxonomy" id="42192"/>
    <lineage>
        <taxon>Eukaryota</taxon>
        <taxon>Metazoa</taxon>
        <taxon>Spiralia</taxon>
        <taxon>Lophotrochozoa</taxon>
        <taxon>Mollusca</taxon>
        <taxon>Bivalvia</taxon>
        <taxon>Autobranchia</taxon>
        <taxon>Pteriomorphia</taxon>
        <taxon>Mytilida</taxon>
        <taxon>Mytiloidea</taxon>
        <taxon>Mytilidae</taxon>
        <taxon>Mytilinae</taxon>
        <taxon>Mytilus</taxon>
    </lineage>
</organism>
<keyword evidence="8" id="KW-1015">Disulfide bond</keyword>
<keyword evidence="10" id="KW-0325">Glycoprotein</keyword>
<dbReference type="Pfam" id="PF00531">
    <property type="entry name" value="Death"/>
    <property type="match status" value="1"/>
</dbReference>
<keyword evidence="4" id="KW-0732">Signal</keyword>
<accession>A0A6J8C9J0</accession>
<dbReference type="PROSITE" id="PS50050">
    <property type="entry name" value="TNFR_NGFR_2"/>
    <property type="match status" value="1"/>
</dbReference>
<feature type="compositionally biased region" description="Low complexity" evidence="12">
    <location>
        <begin position="178"/>
        <end position="198"/>
    </location>
</feature>
<evidence type="ECO:0000256" key="1">
    <source>
        <dbReference type="ARBA" id="ARBA00004167"/>
    </source>
</evidence>
<evidence type="ECO:0000256" key="8">
    <source>
        <dbReference type="ARBA" id="ARBA00023157"/>
    </source>
</evidence>
<dbReference type="SMART" id="SM00208">
    <property type="entry name" value="TNFR"/>
    <property type="match status" value="1"/>
</dbReference>
<dbReference type="GO" id="GO:0043123">
    <property type="term" value="P:positive regulation of canonical NF-kappaB signal transduction"/>
    <property type="evidence" value="ECO:0007669"/>
    <property type="project" value="InterPro"/>
</dbReference>
<feature type="domain" description="Death" evidence="14">
    <location>
        <begin position="255"/>
        <end position="317"/>
    </location>
</feature>
<keyword evidence="9" id="KW-0675">Receptor</keyword>